<name>A0ACC2QCD0_9NEOP</name>
<gene>
    <name evidence="1" type="ORF">PYW08_009389</name>
</gene>
<comment type="caution">
    <text evidence="1">The sequence shown here is derived from an EMBL/GenBank/DDBJ whole genome shotgun (WGS) entry which is preliminary data.</text>
</comment>
<organism evidence="1 2">
    <name type="scientific">Mythimna loreyi</name>
    <dbReference type="NCBI Taxonomy" id="667449"/>
    <lineage>
        <taxon>Eukaryota</taxon>
        <taxon>Metazoa</taxon>
        <taxon>Ecdysozoa</taxon>
        <taxon>Arthropoda</taxon>
        <taxon>Hexapoda</taxon>
        <taxon>Insecta</taxon>
        <taxon>Pterygota</taxon>
        <taxon>Neoptera</taxon>
        <taxon>Endopterygota</taxon>
        <taxon>Lepidoptera</taxon>
        <taxon>Glossata</taxon>
        <taxon>Ditrysia</taxon>
        <taxon>Noctuoidea</taxon>
        <taxon>Noctuidae</taxon>
        <taxon>Noctuinae</taxon>
        <taxon>Hadenini</taxon>
        <taxon>Mythimna</taxon>
    </lineage>
</organism>
<dbReference type="Proteomes" id="UP001231649">
    <property type="component" value="Chromosome 23"/>
</dbReference>
<evidence type="ECO:0000313" key="2">
    <source>
        <dbReference type="Proteomes" id="UP001231649"/>
    </source>
</evidence>
<sequence>MPSSRRSCHNEPNVFCYICGEYTVKKYRKPITDFVKSAYFSYFKLKIVDDYKPWIPQIVCKMCCEHLRQWVSGQRSRMRFGVPMQWKEQKNHFDDCYFLLC</sequence>
<protein>
    <submittedName>
        <fullName evidence="1">Uncharacterized protein</fullName>
    </submittedName>
</protein>
<accession>A0ACC2QCD0</accession>
<reference evidence="1" key="1">
    <citation type="submission" date="2023-03" db="EMBL/GenBank/DDBJ databases">
        <title>Chromosome-level genomes of two armyworms, Mythimna separata and Mythimna loreyi, provide insights into the biosynthesis and reception of sex pheromones.</title>
        <authorList>
            <person name="Zhao H."/>
        </authorList>
    </citation>
    <scope>NUCLEOTIDE SEQUENCE</scope>
    <source>
        <strain evidence="1">BeijingLab</strain>
    </source>
</reference>
<dbReference type="EMBL" id="CM056799">
    <property type="protein sequence ID" value="KAJ8710874.1"/>
    <property type="molecule type" value="Genomic_DNA"/>
</dbReference>
<evidence type="ECO:0000313" key="1">
    <source>
        <dbReference type="EMBL" id="KAJ8710874.1"/>
    </source>
</evidence>
<proteinExistence type="predicted"/>
<keyword evidence="2" id="KW-1185">Reference proteome</keyword>